<dbReference type="CDD" id="cd00165">
    <property type="entry name" value="S4"/>
    <property type="match status" value="1"/>
</dbReference>
<comment type="caution">
    <text evidence="8">The sequence shown here is derived from an EMBL/GenBank/DDBJ whole genome shotgun (WGS) entry which is preliminary data.</text>
</comment>
<dbReference type="InParanoid" id="A0A0B2UNG6"/>
<dbReference type="GO" id="GO:0006412">
    <property type="term" value="P:translation"/>
    <property type="evidence" value="ECO:0007669"/>
    <property type="project" value="InterPro"/>
</dbReference>
<dbReference type="RefSeq" id="XP_014564547.1">
    <property type="nucleotide sequence ID" value="XM_014709061.1"/>
</dbReference>
<dbReference type="NCBIfam" id="TIGR01018">
    <property type="entry name" value="uS4_arch"/>
    <property type="match status" value="1"/>
</dbReference>
<dbReference type="GO" id="GO:0042274">
    <property type="term" value="P:ribosomal small subunit biogenesis"/>
    <property type="evidence" value="ECO:0007669"/>
    <property type="project" value="TreeGrafter"/>
</dbReference>
<sequence>MVGRNFSKRGSTPMNPFDKPRLLRETQLVGIYGLKNKRELWVMNEVFAKDKERARILLTSTNPEDVPTNGRSLLMKLMKYGIMSGIDMCDKQEVISGLNKVLDLTINHYLERRLQFRVFAAGLARSVHQARVMIKSRCISIKDQIVTAPGFMVMAENEPLIEYNPYSAYGDKGKKNKVASKTDGDE</sequence>
<dbReference type="STRING" id="1354746.A0A0B2UNG6"/>
<feature type="domain" description="RNA-binding S4" evidence="7">
    <location>
        <begin position="112"/>
        <end position="153"/>
    </location>
</feature>
<dbReference type="InterPro" id="IPR022801">
    <property type="entry name" value="Ribosomal_uS4"/>
</dbReference>
<protein>
    <submittedName>
        <fullName evidence="8">Ribosomal protein S9</fullName>
    </submittedName>
</protein>
<dbReference type="Pfam" id="PF01479">
    <property type="entry name" value="S4"/>
    <property type="match status" value="1"/>
</dbReference>
<comment type="similarity">
    <text evidence="1">Belongs to the universal ribosomal protein uS4 family.</text>
</comment>
<dbReference type="EMBL" id="JOKQ01000001">
    <property type="protein sequence ID" value="KHN70505.1"/>
    <property type="molecule type" value="Genomic_DNA"/>
</dbReference>
<keyword evidence="3 6" id="KW-0694">RNA-binding</keyword>
<keyword evidence="5" id="KW-0687">Ribonucleoprotein</keyword>
<name>A0A0B2UNG6_9MICR</name>
<dbReference type="GO" id="GO:0015935">
    <property type="term" value="C:small ribosomal subunit"/>
    <property type="evidence" value="ECO:0007669"/>
    <property type="project" value="InterPro"/>
</dbReference>
<dbReference type="InterPro" id="IPR002942">
    <property type="entry name" value="S4_RNA-bd"/>
</dbReference>
<evidence type="ECO:0000313" key="9">
    <source>
        <dbReference type="Proteomes" id="UP000031056"/>
    </source>
</evidence>
<dbReference type="AlphaFoldDB" id="A0A0B2UNG6"/>
<reference evidence="8 9" key="1">
    <citation type="journal article" date="2014" name="MBio">
        <title>The Ordospora colligata genome; evolution of extreme reduction in microsporidia and host-to-parasite horizontal gene transfer.</title>
        <authorList>
            <person name="Pombert J.-F."/>
            <person name="Haag K.L."/>
            <person name="Beidas S."/>
            <person name="Ebert D."/>
            <person name="Keeling P.J."/>
        </authorList>
    </citation>
    <scope>NUCLEOTIDE SEQUENCE [LARGE SCALE GENOMIC DNA]</scope>
    <source>
        <strain evidence="8 9">OC4</strain>
    </source>
</reference>
<evidence type="ECO:0000256" key="2">
    <source>
        <dbReference type="ARBA" id="ARBA00022730"/>
    </source>
</evidence>
<dbReference type="InterPro" id="IPR036986">
    <property type="entry name" value="S4_RNA-bd_sf"/>
</dbReference>
<keyword evidence="4 8" id="KW-0689">Ribosomal protein</keyword>
<dbReference type="Proteomes" id="UP000031056">
    <property type="component" value="Unassembled WGS sequence"/>
</dbReference>
<evidence type="ECO:0000256" key="5">
    <source>
        <dbReference type="ARBA" id="ARBA00023274"/>
    </source>
</evidence>
<evidence type="ECO:0000256" key="6">
    <source>
        <dbReference type="PROSITE-ProRule" id="PRU00182"/>
    </source>
</evidence>
<dbReference type="PROSITE" id="PS50889">
    <property type="entry name" value="S4"/>
    <property type="match status" value="1"/>
</dbReference>
<evidence type="ECO:0000256" key="1">
    <source>
        <dbReference type="ARBA" id="ARBA00007465"/>
    </source>
</evidence>
<dbReference type="FunCoup" id="A0A0B2UNG6">
    <property type="interactions" value="219"/>
</dbReference>
<organism evidence="8 9">
    <name type="scientific">Ordospora colligata OC4</name>
    <dbReference type="NCBI Taxonomy" id="1354746"/>
    <lineage>
        <taxon>Eukaryota</taxon>
        <taxon>Fungi</taxon>
        <taxon>Fungi incertae sedis</taxon>
        <taxon>Microsporidia</taxon>
        <taxon>Ordosporidae</taxon>
        <taxon>Ordospora</taxon>
    </lineage>
</organism>
<dbReference type="SUPFAM" id="SSF55174">
    <property type="entry name" value="Alpha-L RNA-binding motif"/>
    <property type="match status" value="1"/>
</dbReference>
<dbReference type="HOGENOM" id="CLU_089738_1_0_1"/>
<evidence type="ECO:0000256" key="3">
    <source>
        <dbReference type="ARBA" id="ARBA00022884"/>
    </source>
</evidence>
<proteinExistence type="inferred from homology"/>
<dbReference type="GO" id="GO:0019843">
    <property type="term" value="F:rRNA binding"/>
    <property type="evidence" value="ECO:0007669"/>
    <property type="project" value="UniProtKB-KW"/>
</dbReference>
<accession>A0A0B2UNG6</accession>
<evidence type="ECO:0000256" key="4">
    <source>
        <dbReference type="ARBA" id="ARBA00022980"/>
    </source>
</evidence>
<keyword evidence="9" id="KW-1185">Reference proteome</keyword>
<evidence type="ECO:0000313" key="8">
    <source>
        <dbReference type="EMBL" id="KHN70505.1"/>
    </source>
</evidence>
<dbReference type="VEuPathDB" id="MicrosporidiaDB:M896_011590"/>
<gene>
    <name evidence="8" type="ORF">M896_011590</name>
</gene>
<dbReference type="Gene3D" id="3.10.290.10">
    <property type="entry name" value="RNA-binding S4 domain"/>
    <property type="match status" value="1"/>
</dbReference>
<keyword evidence="2" id="KW-0699">rRNA-binding</keyword>
<dbReference type="PANTHER" id="PTHR11831">
    <property type="entry name" value="30S 40S RIBOSOMAL PROTEIN"/>
    <property type="match status" value="1"/>
</dbReference>
<evidence type="ECO:0000259" key="7">
    <source>
        <dbReference type="Pfam" id="PF01479"/>
    </source>
</evidence>
<dbReference type="PANTHER" id="PTHR11831:SF5">
    <property type="entry name" value="40S RIBOSOMAL PROTEIN S9"/>
    <property type="match status" value="1"/>
</dbReference>
<dbReference type="GO" id="GO:0003735">
    <property type="term" value="F:structural constituent of ribosome"/>
    <property type="evidence" value="ECO:0007669"/>
    <property type="project" value="InterPro"/>
</dbReference>
<dbReference type="GeneID" id="26261002"/>
<dbReference type="InterPro" id="IPR005710">
    <property type="entry name" value="Ribosomal_uS4_euk/arc"/>
</dbReference>
<dbReference type="OrthoDB" id="1697570at2759"/>